<feature type="domain" description="Poly-beta-hydroxybutyrate polymerase N-terminal" evidence="3">
    <location>
        <begin position="128"/>
        <end position="297"/>
    </location>
</feature>
<keyword evidence="2" id="KW-0012">Acyltransferase</keyword>
<protein>
    <submittedName>
        <fullName evidence="5">PHA synthase</fullName>
    </submittedName>
</protein>
<dbReference type="InterPro" id="IPR029058">
    <property type="entry name" value="AB_hydrolase_fold"/>
</dbReference>
<dbReference type="Pfam" id="PF12551">
    <property type="entry name" value="PHBC_N"/>
    <property type="match status" value="1"/>
</dbReference>
<evidence type="ECO:0000259" key="3">
    <source>
        <dbReference type="Pfam" id="PF07167"/>
    </source>
</evidence>
<dbReference type="SUPFAM" id="SSF53474">
    <property type="entry name" value="alpha/beta-Hydrolases"/>
    <property type="match status" value="1"/>
</dbReference>
<organism evidence="5 6">
    <name type="scientific">Legionella cincinnatiensis</name>
    <dbReference type="NCBI Taxonomy" id="28085"/>
    <lineage>
        <taxon>Bacteria</taxon>
        <taxon>Pseudomonadati</taxon>
        <taxon>Pseudomonadota</taxon>
        <taxon>Gammaproteobacteria</taxon>
        <taxon>Legionellales</taxon>
        <taxon>Legionellaceae</taxon>
        <taxon>Legionella</taxon>
    </lineage>
</organism>
<dbReference type="PANTHER" id="PTHR36837:SF5">
    <property type="entry name" value="POLY-3-HYDROXYBUTYRATE SYNTHASE"/>
    <property type="match status" value="1"/>
</dbReference>
<accession>A0ABR5QVY5</accession>
<evidence type="ECO:0000256" key="2">
    <source>
        <dbReference type="ARBA" id="ARBA00023315"/>
    </source>
</evidence>
<evidence type="ECO:0000259" key="4">
    <source>
        <dbReference type="Pfam" id="PF12551"/>
    </source>
</evidence>
<dbReference type="InterPro" id="IPR051321">
    <property type="entry name" value="PHA/PHB_synthase"/>
</dbReference>
<comment type="caution">
    <text evidence="5">The sequence shown here is derived from an EMBL/GenBank/DDBJ whole genome shotgun (WGS) entry which is preliminary data.</text>
</comment>
<keyword evidence="1" id="KW-0808">Transferase</keyword>
<name>A0ABR5QVY5_9GAMM</name>
<gene>
    <name evidence="5" type="primary">phbC_1</name>
    <name evidence="5" type="ORF">Lcin_0541</name>
</gene>
<keyword evidence="6" id="KW-1185">Reference proteome</keyword>
<dbReference type="RefSeq" id="WP_202972236.1">
    <property type="nucleotide sequence ID" value="NZ_CAAAHQ010000031.1"/>
</dbReference>
<dbReference type="Pfam" id="PF07167">
    <property type="entry name" value="PhaC_N"/>
    <property type="match status" value="1"/>
</dbReference>
<evidence type="ECO:0000313" key="5">
    <source>
        <dbReference type="EMBL" id="KTC92631.1"/>
    </source>
</evidence>
<dbReference type="InterPro" id="IPR010941">
    <property type="entry name" value="PhaC_N"/>
</dbReference>
<dbReference type="EMBL" id="LNXX01000006">
    <property type="protein sequence ID" value="KTC92631.1"/>
    <property type="molecule type" value="Genomic_DNA"/>
</dbReference>
<dbReference type="Gene3D" id="3.40.50.1820">
    <property type="entry name" value="alpha/beta hydrolase"/>
    <property type="match status" value="1"/>
</dbReference>
<evidence type="ECO:0000313" key="6">
    <source>
        <dbReference type="Proteomes" id="UP000054854"/>
    </source>
</evidence>
<evidence type="ECO:0000256" key="1">
    <source>
        <dbReference type="ARBA" id="ARBA00022679"/>
    </source>
</evidence>
<feature type="domain" description="Poly-beta-hydroxybutyrate polymerase N-terminal" evidence="4">
    <location>
        <begin position="53"/>
        <end position="91"/>
    </location>
</feature>
<proteinExistence type="predicted"/>
<reference evidence="5 6" key="1">
    <citation type="submission" date="2015-11" db="EMBL/GenBank/DDBJ databases">
        <title>Genomic analysis of 38 Legionella species identifies large and diverse effector repertoires.</title>
        <authorList>
            <person name="Burstein D."/>
            <person name="Amaro F."/>
            <person name="Zusman T."/>
            <person name="Lifshitz Z."/>
            <person name="Cohen O."/>
            <person name="Gilbert J.A."/>
            <person name="Pupko T."/>
            <person name="Shuman H.A."/>
            <person name="Segal G."/>
        </authorList>
    </citation>
    <scope>NUCLEOTIDE SEQUENCE [LARGE SCALE GENOMIC DNA]</scope>
    <source>
        <strain evidence="5 6">CDC#72-OH-14</strain>
    </source>
</reference>
<sequence length="617" mass="71922">MPRENYKKNEIRDTDENPQNLDEYLTGYTAGYQFSGPHRPLEESEQILKYPSDFDRMLHAWLAEITLGISPASLILAYIDWFLHLLVYPIKQQELLRDANRKIEMFLNYVKYSLLGQKCDPCIVPQEKDSRFENRLWQELPFAFYAQGFLLTEHWWQLATTHIHGVSRHHTEIVNFVTRQWLDMLSPSNFLPTNPEVIKTTLDEQGQNLIKGLDHLIDDLSRFIQNELPRDAEQFKLGTDLATCEGKIIYRNSLFELIQYVPKTQKVYPEPILIIPAWIMKYYILDLSPNNSMVKFLLEKGHTVFMISWKNPDKEDSSHGLSDYLKEGVIKAIEIVSKVVPNQKIHATGYCVGGTILTMAAAYLAKHNKNLLKSLTLFATQIDFADAGELLMFIDESELAYLDDLMWNQGNLKKWQLSGAFNMLRSKDLIWSRWVRDYLKGKEEKMFDLMAWNADATRIPYKLHAEYLRSLYLNNDLIEHRYQFEDTIIDLDEIRIPVFAVATEKDHIAPWKSVFKLHALLATELTFILTNGGHNAGIISEPGHKDRKFEIRVSNSRDHYISPEKWREKAEKKSGSWWLTWQNWLKNDSQAKTTPPEMGAKEFKPIEDAPGQYVLIR</sequence>
<dbReference type="PANTHER" id="PTHR36837">
    <property type="entry name" value="POLY(3-HYDROXYALKANOATE) POLYMERASE SUBUNIT PHAC"/>
    <property type="match status" value="1"/>
</dbReference>
<dbReference type="Proteomes" id="UP000054854">
    <property type="component" value="Unassembled WGS sequence"/>
</dbReference>
<dbReference type="InterPro" id="IPR022211">
    <property type="entry name" value="PHBC_N"/>
</dbReference>